<dbReference type="InterPro" id="IPR013249">
    <property type="entry name" value="RNA_pol_sigma70_r4_t2"/>
</dbReference>
<proteinExistence type="inferred from homology"/>
<dbReference type="GO" id="GO:0006352">
    <property type="term" value="P:DNA-templated transcription initiation"/>
    <property type="evidence" value="ECO:0007669"/>
    <property type="project" value="InterPro"/>
</dbReference>
<evidence type="ECO:0000313" key="7">
    <source>
        <dbReference type="Proteomes" id="UP000248975"/>
    </source>
</evidence>
<evidence type="ECO:0000256" key="2">
    <source>
        <dbReference type="ARBA" id="ARBA00023015"/>
    </source>
</evidence>
<dbReference type="InterPro" id="IPR014284">
    <property type="entry name" value="RNA_pol_sigma-70_dom"/>
</dbReference>
<dbReference type="CDD" id="cd06171">
    <property type="entry name" value="Sigma70_r4"/>
    <property type="match status" value="1"/>
</dbReference>
<evidence type="ECO:0000256" key="1">
    <source>
        <dbReference type="ARBA" id="ARBA00010641"/>
    </source>
</evidence>
<dbReference type="GO" id="GO:0016987">
    <property type="term" value="F:sigma factor activity"/>
    <property type="evidence" value="ECO:0007669"/>
    <property type="project" value="UniProtKB-KW"/>
</dbReference>
<dbReference type="SUPFAM" id="SSF88946">
    <property type="entry name" value="Sigma2 domain of RNA polymerase sigma factors"/>
    <property type="match status" value="1"/>
</dbReference>
<evidence type="ECO:0000313" key="6">
    <source>
        <dbReference type="EMBL" id="PZQ94934.1"/>
    </source>
</evidence>
<dbReference type="EMBL" id="QFQS01000011">
    <property type="protein sequence ID" value="PZQ94934.1"/>
    <property type="molecule type" value="Genomic_DNA"/>
</dbReference>
<dbReference type="SUPFAM" id="SSF88659">
    <property type="entry name" value="Sigma3 and sigma4 domains of RNA polymerase sigma factors"/>
    <property type="match status" value="1"/>
</dbReference>
<comment type="caution">
    <text evidence="6">The sequence shown here is derived from an EMBL/GenBank/DDBJ whole genome shotgun (WGS) entry which is preliminary data.</text>
</comment>
<feature type="domain" description="RNA polymerase sigma factor 70 region 4 type 2" evidence="5">
    <location>
        <begin position="113"/>
        <end position="164"/>
    </location>
</feature>
<evidence type="ECO:0000259" key="5">
    <source>
        <dbReference type="Pfam" id="PF08281"/>
    </source>
</evidence>
<name>A0A2W5S4D7_CERSP</name>
<keyword evidence="2" id="KW-0805">Transcription regulation</keyword>
<accession>A0A2W5S4D7</accession>
<dbReference type="AlphaFoldDB" id="A0A2W5S4D7"/>
<dbReference type="InterPro" id="IPR039425">
    <property type="entry name" value="RNA_pol_sigma-70-like"/>
</dbReference>
<dbReference type="GO" id="GO:0003677">
    <property type="term" value="F:DNA binding"/>
    <property type="evidence" value="ECO:0007669"/>
    <property type="project" value="InterPro"/>
</dbReference>
<reference evidence="6 7" key="1">
    <citation type="submission" date="2017-08" db="EMBL/GenBank/DDBJ databases">
        <title>Infants hospitalized years apart are colonized by the same room-sourced microbial strains.</title>
        <authorList>
            <person name="Brooks B."/>
            <person name="Olm M.R."/>
            <person name="Firek B.A."/>
            <person name="Baker R."/>
            <person name="Thomas B.C."/>
            <person name="Morowitz M.J."/>
            <person name="Banfield J.F."/>
        </authorList>
    </citation>
    <scope>NUCLEOTIDE SEQUENCE [LARGE SCALE GENOMIC DNA]</scope>
    <source>
        <strain evidence="6">S2_003_000_R2_11</strain>
    </source>
</reference>
<dbReference type="PANTHER" id="PTHR43133:SF63">
    <property type="entry name" value="RNA POLYMERASE SIGMA FACTOR FECI-RELATED"/>
    <property type="match status" value="1"/>
</dbReference>
<comment type="similarity">
    <text evidence="1">Belongs to the sigma-70 factor family. ECF subfamily.</text>
</comment>
<dbReference type="Pfam" id="PF08281">
    <property type="entry name" value="Sigma70_r4_2"/>
    <property type="match status" value="1"/>
</dbReference>
<dbReference type="NCBIfam" id="TIGR02937">
    <property type="entry name" value="sigma70-ECF"/>
    <property type="match status" value="1"/>
</dbReference>
<dbReference type="InterPro" id="IPR036388">
    <property type="entry name" value="WH-like_DNA-bd_sf"/>
</dbReference>
<evidence type="ECO:0000256" key="3">
    <source>
        <dbReference type="ARBA" id="ARBA00023082"/>
    </source>
</evidence>
<gene>
    <name evidence="6" type="ORF">DI533_20720</name>
</gene>
<sequence>MADTSYERAFWLSRHILPHEGALRAWLGRRIHTGIDIDDIVQEAYAKLAMLDSVAHITNPRAYFFQCAHSIVLQDIRRSRIVPIDSIHDMGALEIEAGQPMPDREAADRQELRIVMAAIEALPRRCRDVFLLRKVQGLSQREVAGQLGLSESTVEKHVAKGIGKLLDFFSDSGNGARRASIVENIGDQVHGKRK</sequence>
<evidence type="ECO:0000256" key="4">
    <source>
        <dbReference type="ARBA" id="ARBA00023163"/>
    </source>
</evidence>
<dbReference type="Gene3D" id="1.10.10.10">
    <property type="entry name" value="Winged helix-like DNA-binding domain superfamily/Winged helix DNA-binding domain"/>
    <property type="match status" value="1"/>
</dbReference>
<dbReference type="InterPro" id="IPR013324">
    <property type="entry name" value="RNA_pol_sigma_r3/r4-like"/>
</dbReference>
<keyword evidence="4" id="KW-0804">Transcription</keyword>
<dbReference type="InterPro" id="IPR013325">
    <property type="entry name" value="RNA_pol_sigma_r2"/>
</dbReference>
<organism evidence="6 7">
    <name type="scientific">Cereibacter sphaeroides</name>
    <name type="common">Rhodobacter sphaeroides</name>
    <dbReference type="NCBI Taxonomy" id="1063"/>
    <lineage>
        <taxon>Bacteria</taxon>
        <taxon>Pseudomonadati</taxon>
        <taxon>Pseudomonadota</taxon>
        <taxon>Alphaproteobacteria</taxon>
        <taxon>Rhodobacterales</taxon>
        <taxon>Paracoccaceae</taxon>
        <taxon>Cereibacter</taxon>
    </lineage>
</organism>
<dbReference type="PANTHER" id="PTHR43133">
    <property type="entry name" value="RNA POLYMERASE ECF-TYPE SIGMA FACTO"/>
    <property type="match status" value="1"/>
</dbReference>
<dbReference type="Proteomes" id="UP000248975">
    <property type="component" value="Unassembled WGS sequence"/>
</dbReference>
<dbReference type="Gene3D" id="1.10.1740.10">
    <property type="match status" value="1"/>
</dbReference>
<protein>
    <submittedName>
        <fullName evidence="6">RNA polymerase subunit sigma-24</fullName>
    </submittedName>
</protein>
<keyword evidence="3" id="KW-0731">Sigma factor</keyword>